<dbReference type="Pfam" id="PF01839">
    <property type="entry name" value="FG-GAP"/>
    <property type="match status" value="2"/>
</dbReference>
<evidence type="ECO:0000259" key="7">
    <source>
        <dbReference type="Pfam" id="PF24517"/>
    </source>
</evidence>
<dbReference type="Proteomes" id="UP000609879">
    <property type="component" value="Unassembled WGS sequence"/>
</dbReference>
<feature type="domain" description="Carbohydrate-binding module family 96" evidence="7">
    <location>
        <begin position="296"/>
        <end position="449"/>
    </location>
</feature>
<keyword evidence="5" id="KW-0378">Hydrolase</keyword>
<keyword evidence="9" id="KW-1185">Reference proteome</keyword>
<dbReference type="InterPro" id="IPR055372">
    <property type="entry name" value="CBM96"/>
</dbReference>
<dbReference type="NCBIfam" id="NF033679">
    <property type="entry name" value="DNRLRE_dom"/>
    <property type="match status" value="1"/>
</dbReference>
<keyword evidence="3" id="KW-0732">Signal</keyword>
<evidence type="ECO:0000256" key="2">
    <source>
        <dbReference type="ARBA" id="ARBA00022525"/>
    </source>
</evidence>
<dbReference type="PANTHER" id="PTHR23221">
    <property type="entry name" value="GLYCOSYLPHOSPHATIDYLINOSITOL PHOSPHOLIPASE D"/>
    <property type="match status" value="1"/>
</dbReference>
<comment type="subcellular location">
    <subcellularLocation>
        <location evidence="1">Secreted</location>
    </subcellularLocation>
</comment>
<keyword evidence="4" id="KW-0677">Repeat</keyword>
<organism evidence="8 9">
    <name type="scientific">Paractinoplanes deccanensis</name>
    <dbReference type="NCBI Taxonomy" id="113561"/>
    <lineage>
        <taxon>Bacteria</taxon>
        <taxon>Bacillati</taxon>
        <taxon>Actinomycetota</taxon>
        <taxon>Actinomycetes</taxon>
        <taxon>Micromonosporales</taxon>
        <taxon>Micromonosporaceae</taxon>
        <taxon>Paractinoplanes</taxon>
    </lineage>
</organism>
<evidence type="ECO:0000256" key="3">
    <source>
        <dbReference type="ARBA" id="ARBA00022729"/>
    </source>
</evidence>
<sequence>MLLIVYLAAPSGLPGAGRPAVGAAGAPAVAAGATPVAAAAPVACPTGDVAEAVARDAARHCRAKVGIAELTSEYDQAWAMPDGSVRYEHRYRPVRVKRDGRWTPVDTKLAFAADGSVRPGATATGLVFSGGGDGPMVAVAEGAGTLRLGSPVGPLPRPALDGDTATYPEVLPGVDLQLKADVDGYSQVLVVKSREAAANPKLDRLAFSVAADGLTVAADSAGNLRAADAKGKVVLAGNAPLMWDAGAARVRAMRTSLAKASLVVMPDRAMLDAAATRYPVYIDPGVTAARSNWVKVDSGNPTVNYLNASGNAPVGTNNGGTNKYRSFFDLDVSVTPIAGKYISSAYLAITETHSASCTPRQVDLWNTGYAGATTTWNAQPAWGAILSSQTVAGGFSTACPAAALKFDATAIVRSAAAGSWGNVTVALRSPNETDNSYYKTFSNNPTLVINYLHYAPVAGCPGGIAVDSDYNGDGAADVAIGAPFAAVNGLAEAGQVTVQYAGSGQTQTLSQGTAGVPDVAEAGDQFGFSLASYDANQDGCADLVAGAPYEDAGTVPNSGGVAVLFGGPAGLARGVWYDQGSADLADDPGNGDWLGYAVAAGNTPSGEPFLAMGAPGEDLTGTDSGIVHYRLGSSNATVGGTGTDDRAGYSLAATPHHLAIGLPGRTDGAGRTWSGAVFMYTHAISGTSVKSLAQVAGGTPNGTTGKSIDMVPIAGTTNSLLAIGSPGGDGDGVRDSGAASTYILTSTGFTVVTGVRKPDAKPGDHFGEKVTLSPGPDQTLVVGAPGHDDGDHRDAGSVIGFPAAGTGAAVPIRTGDSAMALDGAYLHSSRASLYLTRFIAAEVTAYSWSSIGAGAPAVSGTWQGSASFGSAVR</sequence>
<accession>A0ABQ3YHY5</accession>
<evidence type="ECO:0000256" key="4">
    <source>
        <dbReference type="ARBA" id="ARBA00022737"/>
    </source>
</evidence>
<evidence type="ECO:0000256" key="6">
    <source>
        <dbReference type="ARBA" id="ARBA00023180"/>
    </source>
</evidence>
<dbReference type="PANTHER" id="PTHR23221:SF7">
    <property type="entry name" value="PHOSPHATIDYLINOSITOL-GLYCAN-SPECIFIC PHOSPHOLIPASE D"/>
    <property type="match status" value="1"/>
</dbReference>
<keyword evidence="6" id="KW-0325">Glycoprotein</keyword>
<dbReference type="Pfam" id="PF24517">
    <property type="entry name" value="CBM96"/>
    <property type="match status" value="1"/>
</dbReference>
<evidence type="ECO:0000313" key="9">
    <source>
        <dbReference type="Proteomes" id="UP000609879"/>
    </source>
</evidence>
<evidence type="ECO:0000313" key="8">
    <source>
        <dbReference type="EMBL" id="GID79540.1"/>
    </source>
</evidence>
<dbReference type="Pfam" id="PF14312">
    <property type="entry name" value="FG-GAP_2"/>
    <property type="match status" value="1"/>
</dbReference>
<proteinExistence type="predicted"/>
<dbReference type="SUPFAM" id="SSF69318">
    <property type="entry name" value="Integrin alpha N-terminal domain"/>
    <property type="match status" value="1"/>
</dbReference>
<protein>
    <recommendedName>
        <fullName evidence="7">Carbohydrate-binding module family 96 domain-containing protein</fullName>
    </recommendedName>
</protein>
<dbReference type="InterPro" id="IPR013519">
    <property type="entry name" value="Int_alpha_beta-p"/>
</dbReference>
<dbReference type="RefSeq" id="WP_203775836.1">
    <property type="nucleotide sequence ID" value="NZ_BAAABO010000064.1"/>
</dbReference>
<reference evidence="8 9" key="1">
    <citation type="submission" date="2021-01" db="EMBL/GenBank/DDBJ databases">
        <title>Whole genome shotgun sequence of Actinoplanes deccanensis NBRC 13994.</title>
        <authorList>
            <person name="Komaki H."/>
            <person name="Tamura T."/>
        </authorList>
    </citation>
    <scope>NUCLEOTIDE SEQUENCE [LARGE SCALE GENOMIC DNA]</scope>
    <source>
        <strain evidence="8 9">NBRC 13994</strain>
    </source>
</reference>
<dbReference type="Gene3D" id="2.130.10.130">
    <property type="entry name" value="Integrin alpha, N-terminal"/>
    <property type="match status" value="2"/>
</dbReference>
<keyword evidence="2" id="KW-0964">Secreted</keyword>
<dbReference type="PROSITE" id="PS51470">
    <property type="entry name" value="FG_GAP"/>
    <property type="match status" value="1"/>
</dbReference>
<evidence type="ECO:0000256" key="5">
    <source>
        <dbReference type="ARBA" id="ARBA00022801"/>
    </source>
</evidence>
<comment type="caution">
    <text evidence="8">The sequence shown here is derived from an EMBL/GenBank/DDBJ whole genome shotgun (WGS) entry which is preliminary data.</text>
</comment>
<gene>
    <name evidence="8" type="ORF">Ade02nite_81810</name>
</gene>
<dbReference type="InterPro" id="IPR028994">
    <property type="entry name" value="Integrin_alpha_N"/>
</dbReference>
<dbReference type="SMART" id="SM00191">
    <property type="entry name" value="Int_alpha"/>
    <property type="match status" value="5"/>
</dbReference>
<dbReference type="EMBL" id="BOMI01000173">
    <property type="protein sequence ID" value="GID79540.1"/>
    <property type="molecule type" value="Genomic_DNA"/>
</dbReference>
<name>A0ABQ3YHY5_9ACTN</name>
<dbReference type="InterPro" id="IPR013517">
    <property type="entry name" value="FG-GAP"/>
</dbReference>
<evidence type="ECO:0000256" key="1">
    <source>
        <dbReference type="ARBA" id="ARBA00004613"/>
    </source>
</evidence>